<comment type="caution">
    <text evidence="2">The sequence shown here is derived from an EMBL/GenBank/DDBJ whole genome shotgun (WGS) entry which is preliminary data.</text>
</comment>
<reference evidence="2" key="2">
    <citation type="submission" date="2020-10" db="EMBL/GenBank/DDBJ databases">
        <authorList>
            <person name="Cooper E.A."/>
            <person name="Brenton Z.W."/>
            <person name="Flinn B.S."/>
            <person name="Jenkins J."/>
            <person name="Shu S."/>
            <person name="Flowers D."/>
            <person name="Luo F."/>
            <person name="Wang Y."/>
            <person name="Xia P."/>
            <person name="Barry K."/>
            <person name="Daum C."/>
            <person name="Lipzen A."/>
            <person name="Yoshinaga Y."/>
            <person name="Schmutz J."/>
            <person name="Saski C."/>
            <person name="Vermerris W."/>
            <person name="Kresovich S."/>
        </authorList>
    </citation>
    <scope>NUCLEOTIDE SEQUENCE</scope>
</reference>
<dbReference type="Pfam" id="PF12274">
    <property type="entry name" value="DUF3615"/>
    <property type="match status" value="1"/>
</dbReference>
<feature type="domain" description="DUF3615" evidence="1">
    <location>
        <begin position="43"/>
        <end position="151"/>
    </location>
</feature>
<evidence type="ECO:0000259" key="1">
    <source>
        <dbReference type="Pfam" id="PF12274"/>
    </source>
</evidence>
<dbReference type="PANTHER" id="PTHR34710:SF12">
    <property type="entry name" value="DIRIGENT PROTEIN"/>
    <property type="match status" value="1"/>
</dbReference>
<dbReference type="Proteomes" id="UP000807115">
    <property type="component" value="Chromosome 4"/>
</dbReference>
<feature type="non-terminal residue" evidence="2">
    <location>
        <position position="1"/>
    </location>
</feature>
<dbReference type="AlphaFoldDB" id="A0A921UKG9"/>
<accession>A0A921UKG9</accession>
<gene>
    <name evidence="2" type="ORF">BDA96_04G371200</name>
</gene>
<organism evidence="2 3">
    <name type="scientific">Sorghum bicolor</name>
    <name type="common">Sorghum</name>
    <name type="synonym">Sorghum vulgare</name>
    <dbReference type="NCBI Taxonomy" id="4558"/>
    <lineage>
        <taxon>Eukaryota</taxon>
        <taxon>Viridiplantae</taxon>
        <taxon>Streptophyta</taxon>
        <taxon>Embryophyta</taxon>
        <taxon>Tracheophyta</taxon>
        <taxon>Spermatophyta</taxon>
        <taxon>Magnoliopsida</taxon>
        <taxon>Liliopsida</taxon>
        <taxon>Poales</taxon>
        <taxon>Poaceae</taxon>
        <taxon>PACMAD clade</taxon>
        <taxon>Panicoideae</taxon>
        <taxon>Andropogonodae</taxon>
        <taxon>Andropogoneae</taxon>
        <taxon>Sorghinae</taxon>
        <taxon>Sorghum</taxon>
    </lineage>
</organism>
<evidence type="ECO:0000313" key="3">
    <source>
        <dbReference type="Proteomes" id="UP000807115"/>
    </source>
</evidence>
<name>A0A921UKG9_SORBI</name>
<dbReference type="EMBL" id="CM027683">
    <property type="protein sequence ID" value="KAG0535498.1"/>
    <property type="molecule type" value="Genomic_DNA"/>
</dbReference>
<reference evidence="2" key="1">
    <citation type="journal article" date="2019" name="BMC Genomics">
        <title>A new reference genome for Sorghum bicolor reveals high levels of sequence similarity between sweet and grain genotypes: implications for the genetics of sugar metabolism.</title>
        <authorList>
            <person name="Cooper E.A."/>
            <person name="Brenton Z.W."/>
            <person name="Flinn B.S."/>
            <person name="Jenkins J."/>
            <person name="Shu S."/>
            <person name="Flowers D."/>
            <person name="Luo F."/>
            <person name="Wang Y."/>
            <person name="Xia P."/>
            <person name="Barry K."/>
            <person name="Daum C."/>
            <person name="Lipzen A."/>
            <person name="Yoshinaga Y."/>
            <person name="Schmutz J."/>
            <person name="Saski C."/>
            <person name="Vermerris W."/>
            <person name="Kresovich S."/>
        </authorList>
    </citation>
    <scope>NUCLEOTIDE SEQUENCE</scope>
</reference>
<dbReference type="InterPro" id="IPR022059">
    <property type="entry name" value="DUF3615"/>
</dbReference>
<sequence length="175" mass="19844">KHDEEIVGGSADDAEAEFSCAALFNLTAEERLPYFKRLYKKRANMALAWYNKNNPGLYEFTSVVLNDIYNFMDGGLCYMHMNFKARNVTTRSEELFFAELALNKDFFDTNSGYSATACSIVDGNCVENVLGNVERYDEKNCYACAEKIKHPTGVTYSGDHYVEDYFAGCRTSEII</sequence>
<dbReference type="PANTHER" id="PTHR34710">
    <property type="entry name" value="OS03G0834100 PROTEIN"/>
    <property type="match status" value="1"/>
</dbReference>
<proteinExistence type="predicted"/>
<protein>
    <recommendedName>
        <fullName evidence="1">DUF3615 domain-containing protein</fullName>
    </recommendedName>
</protein>
<evidence type="ECO:0000313" key="2">
    <source>
        <dbReference type="EMBL" id="KAG0535498.1"/>
    </source>
</evidence>